<feature type="domain" description="Tle cognate immunity protein 4 C-terminal" evidence="1">
    <location>
        <begin position="138"/>
        <end position="288"/>
    </location>
</feature>
<evidence type="ECO:0000259" key="1">
    <source>
        <dbReference type="Pfam" id="PF18426"/>
    </source>
</evidence>
<dbReference type="EMBL" id="WNKZ01000173">
    <property type="protein sequence ID" value="MTV56399.1"/>
    <property type="molecule type" value="Genomic_DNA"/>
</dbReference>
<reference evidence="2 3" key="1">
    <citation type="submission" date="2019-11" db="EMBL/GenBank/DDBJ databases">
        <title>Type strains purchased from KCTC, JCM and DSMZ.</title>
        <authorList>
            <person name="Lu H."/>
        </authorList>
    </citation>
    <scope>NUCLEOTIDE SEQUENCE [LARGE SCALE GENOMIC DNA]</scope>
    <source>
        <strain evidence="2 3">KCTC 52429</strain>
    </source>
</reference>
<dbReference type="RefSeq" id="WP_155473615.1">
    <property type="nucleotide sequence ID" value="NZ_BMKG01000056.1"/>
</dbReference>
<proteinExistence type="predicted"/>
<dbReference type="Proteomes" id="UP000430634">
    <property type="component" value="Unassembled WGS sequence"/>
</dbReference>
<evidence type="ECO:0000313" key="3">
    <source>
        <dbReference type="Proteomes" id="UP000430634"/>
    </source>
</evidence>
<comment type="caution">
    <text evidence="2">The sequence shown here is derived from an EMBL/GenBank/DDBJ whole genome shotgun (WGS) entry which is preliminary data.</text>
</comment>
<dbReference type="Pfam" id="PF18426">
    <property type="entry name" value="Tli4_C"/>
    <property type="match status" value="1"/>
</dbReference>
<name>A0A6I3T4P6_9BURK</name>
<dbReference type="AlphaFoldDB" id="A0A6I3T4P6"/>
<dbReference type="InterPro" id="IPR041290">
    <property type="entry name" value="Tli4_C"/>
</dbReference>
<sequence length="288" mass="32609">MDLPEEFHLSLPLSMSIARSLGRSEPLKMEIKVFTDSLTGSDLDDRVEARVAEIGSYSTQLTDIVKARDRVAEGIYRIRVNKVENYYSTELHIEKQGTYLSLASLSRQNNLDQVEREQITFANSIRSVSKDSGKHSDFCAGKIAIEGVNTSEYGIYHFRSRKNPDLLLEIMVDSYAPDDQESLLQRVNGANSLLRFLSQRPKVLRQSERIVAGMKVQEWLSVTNNKSEKQYNFALETHGRDKTGPKAPKIHLELKSGQYDLSGKQKNSLDDASAIALWEEIVRSIVLR</sequence>
<dbReference type="OrthoDB" id="8743415at2"/>
<organism evidence="2 3">
    <name type="scientific">Pseudoduganella buxea</name>
    <dbReference type="NCBI Taxonomy" id="1949069"/>
    <lineage>
        <taxon>Bacteria</taxon>
        <taxon>Pseudomonadati</taxon>
        <taxon>Pseudomonadota</taxon>
        <taxon>Betaproteobacteria</taxon>
        <taxon>Burkholderiales</taxon>
        <taxon>Oxalobacteraceae</taxon>
        <taxon>Telluria group</taxon>
        <taxon>Pseudoduganella</taxon>
    </lineage>
</organism>
<gene>
    <name evidence="2" type="ORF">GM672_27150</name>
</gene>
<evidence type="ECO:0000313" key="2">
    <source>
        <dbReference type="EMBL" id="MTV56399.1"/>
    </source>
</evidence>
<accession>A0A6I3T4P6</accession>
<protein>
    <recommendedName>
        <fullName evidence="1">Tle cognate immunity protein 4 C-terminal domain-containing protein</fullName>
    </recommendedName>
</protein>